<feature type="non-terminal residue" evidence="2">
    <location>
        <position position="1"/>
    </location>
</feature>
<dbReference type="RefSeq" id="XP_060407796.1">
    <property type="nucleotide sequence ID" value="XM_060556025.1"/>
</dbReference>
<dbReference type="AlphaFoldDB" id="A0AAD8PLG1"/>
<evidence type="ECO:0000256" key="1">
    <source>
        <dbReference type="SAM" id="MobiDB-lite"/>
    </source>
</evidence>
<feature type="region of interest" description="Disordered" evidence="1">
    <location>
        <begin position="17"/>
        <end position="39"/>
    </location>
</feature>
<keyword evidence="3" id="KW-1185">Reference proteome</keyword>
<dbReference type="GeneID" id="85440265"/>
<dbReference type="EMBL" id="JAHLJV010000129">
    <property type="protein sequence ID" value="KAK1569572.1"/>
    <property type="molecule type" value="Genomic_DNA"/>
</dbReference>
<proteinExistence type="predicted"/>
<name>A0AAD8PLG1_9PEZI</name>
<dbReference type="Proteomes" id="UP001230504">
    <property type="component" value="Unassembled WGS sequence"/>
</dbReference>
<organism evidence="2 3">
    <name type="scientific">Colletotrichum navitas</name>
    <dbReference type="NCBI Taxonomy" id="681940"/>
    <lineage>
        <taxon>Eukaryota</taxon>
        <taxon>Fungi</taxon>
        <taxon>Dikarya</taxon>
        <taxon>Ascomycota</taxon>
        <taxon>Pezizomycotina</taxon>
        <taxon>Sordariomycetes</taxon>
        <taxon>Hypocreomycetidae</taxon>
        <taxon>Glomerellales</taxon>
        <taxon>Glomerellaceae</taxon>
        <taxon>Colletotrichum</taxon>
        <taxon>Colletotrichum graminicola species complex</taxon>
    </lineage>
</organism>
<evidence type="ECO:0000313" key="2">
    <source>
        <dbReference type="EMBL" id="KAK1569572.1"/>
    </source>
</evidence>
<reference evidence="2" key="1">
    <citation type="submission" date="2021-06" db="EMBL/GenBank/DDBJ databases">
        <title>Comparative genomics, transcriptomics and evolutionary studies reveal genomic signatures of adaptation to plant cell wall in hemibiotrophic fungi.</title>
        <authorList>
            <consortium name="DOE Joint Genome Institute"/>
            <person name="Baroncelli R."/>
            <person name="Diaz J.F."/>
            <person name="Benocci T."/>
            <person name="Peng M."/>
            <person name="Battaglia E."/>
            <person name="Haridas S."/>
            <person name="Andreopoulos W."/>
            <person name="Labutti K."/>
            <person name="Pangilinan J."/>
            <person name="Floch G.L."/>
            <person name="Makela M.R."/>
            <person name="Henrissat B."/>
            <person name="Grigoriev I.V."/>
            <person name="Crouch J.A."/>
            <person name="De Vries R.P."/>
            <person name="Sukno S.A."/>
            <person name="Thon M.R."/>
        </authorList>
    </citation>
    <scope>NUCLEOTIDE SEQUENCE</scope>
    <source>
        <strain evidence="2">CBS 125086</strain>
    </source>
</reference>
<gene>
    <name evidence="2" type="ORF">LY79DRAFT_528450</name>
</gene>
<protein>
    <submittedName>
        <fullName evidence="2">Uncharacterized protein</fullName>
    </submittedName>
</protein>
<accession>A0AAD8PLG1</accession>
<sequence>DDCKYVLGTLPFAKRASTSSKFGRSPENLPPGGHGDQLRPEAEISFLLPYESGGMPLGAVPNYRQHDGESELIEFEDAGLARTSDYPVRKEERCDE</sequence>
<comment type="caution">
    <text evidence="2">The sequence shown here is derived from an EMBL/GenBank/DDBJ whole genome shotgun (WGS) entry which is preliminary data.</text>
</comment>
<evidence type="ECO:0000313" key="3">
    <source>
        <dbReference type="Proteomes" id="UP001230504"/>
    </source>
</evidence>